<dbReference type="Proteomes" id="UP000006729">
    <property type="component" value="Chromosome 6"/>
</dbReference>
<organism evidence="2 3">
    <name type="scientific">Populus trichocarpa</name>
    <name type="common">Western balsam poplar</name>
    <name type="synonym">Populus balsamifera subsp. trichocarpa</name>
    <dbReference type="NCBI Taxonomy" id="3694"/>
    <lineage>
        <taxon>Eukaryota</taxon>
        <taxon>Viridiplantae</taxon>
        <taxon>Streptophyta</taxon>
        <taxon>Embryophyta</taxon>
        <taxon>Tracheophyta</taxon>
        <taxon>Spermatophyta</taxon>
        <taxon>Magnoliopsida</taxon>
        <taxon>eudicotyledons</taxon>
        <taxon>Gunneridae</taxon>
        <taxon>Pentapetalae</taxon>
        <taxon>rosids</taxon>
        <taxon>fabids</taxon>
        <taxon>Malpighiales</taxon>
        <taxon>Salicaceae</taxon>
        <taxon>Saliceae</taxon>
        <taxon>Populus</taxon>
    </lineage>
</organism>
<dbReference type="EMBL" id="CM009295">
    <property type="protein sequence ID" value="PNT30756.1"/>
    <property type="molecule type" value="Genomic_DNA"/>
</dbReference>
<evidence type="ECO:0000313" key="2">
    <source>
        <dbReference type="EMBL" id="PNT30756.1"/>
    </source>
</evidence>
<keyword evidence="1" id="KW-1133">Transmembrane helix</keyword>
<evidence type="ECO:0000313" key="3">
    <source>
        <dbReference type="Proteomes" id="UP000006729"/>
    </source>
</evidence>
<accession>A0A2K1ZZP7</accession>
<protein>
    <submittedName>
        <fullName evidence="2">Uncharacterized protein</fullName>
    </submittedName>
</protein>
<name>A0A2K1ZZP7_POPTR</name>
<gene>
    <name evidence="2" type="ORF">POPTR_006G098000</name>
</gene>
<reference evidence="2 3" key="1">
    <citation type="journal article" date="2006" name="Science">
        <title>The genome of black cottonwood, Populus trichocarpa (Torr. &amp; Gray).</title>
        <authorList>
            <person name="Tuskan G.A."/>
            <person name="Difazio S."/>
            <person name="Jansson S."/>
            <person name="Bohlmann J."/>
            <person name="Grigoriev I."/>
            <person name="Hellsten U."/>
            <person name="Putnam N."/>
            <person name="Ralph S."/>
            <person name="Rombauts S."/>
            <person name="Salamov A."/>
            <person name="Schein J."/>
            <person name="Sterck L."/>
            <person name="Aerts A."/>
            <person name="Bhalerao R.R."/>
            <person name="Bhalerao R.P."/>
            <person name="Blaudez D."/>
            <person name="Boerjan W."/>
            <person name="Brun A."/>
            <person name="Brunner A."/>
            <person name="Busov V."/>
            <person name="Campbell M."/>
            <person name="Carlson J."/>
            <person name="Chalot M."/>
            <person name="Chapman J."/>
            <person name="Chen G.L."/>
            <person name="Cooper D."/>
            <person name="Coutinho P.M."/>
            <person name="Couturier J."/>
            <person name="Covert S."/>
            <person name="Cronk Q."/>
            <person name="Cunningham R."/>
            <person name="Davis J."/>
            <person name="Degroeve S."/>
            <person name="Dejardin A."/>
            <person name="Depamphilis C."/>
            <person name="Detter J."/>
            <person name="Dirks B."/>
            <person name="Dubchak I."/>
            <person name="Duplessis S."/>
            <person name="Ehlting J."/>
            <person name="Ellis B."/>
            <person name="Gendler K."/>
            <person name="Goodstein D."/>
            <person name="Gribskov M."/>
            <person name="Grimwood J."/>
            <person name="Groover A."/>
            <person name="Gunter L."/>
            <person name="Hamberger B."/>
            <person name="Heinze B."/>
            <person name="Helariutta Y."/>
            <person name="Henrissat B."/>
            <person name="Holligan D."/>
            <person name="Holt R."/>
            <person name="Huang W."/>
            <person name="Islam-Faridi N."/>
            <person name="Jones S."/>
            <person name="Jones-Rhoades M."/>
            <person name="Jorgensen R."/>
            <person name="Joshi C."/>
            <person name="Kangasjarvi J."/>
            <person name="Karlsson J."/>
            <person name="Kelleher C."/>
            <person name="Kirkpatrick R."/>
            <person name="Kirst M."/>
            <person name="Kohler A."/>
            <person name="Kalluri U."/>
            <person name="Larimer F."/>
            <person name="Leebens-Mack J."/>
            <person name="Leple J.C."/>
            <person name="Locascio P."/>
            <person name="Lou Y."/>
            <person name="Lucas S."/>
            <person name="Martin F."/>
            <person name="Montanini B."/>
            <person name="Napoli C."/>
            <person name="Nelson D.R."/>
            <person name="Nelson C."/>
            <person name="Nieminen K."/>
            <person name="Nilsson O."/>
            <person name="Pereda V."/>
            <person name="Peter G."/>
            <person name="Philippe R."/>
            <person name="Pilate G."/>
            <person name="Poliakov A."/>
            <person name="Razumovskaya J."/>
            <person name="Richardson P."/>
            <person name="Rinaldi C."/>
            <person name="Ritland K."/>
            <person name="Rouze P."/>
            <person name="Ryaboy D."/>
            <person name="Schmutz J."/>
            <person name="Schrader J."/>
            <person name="Segerman B."/>
            <person name="Shin H."/>
            <person name="Siddiqui A."/>
            <person name="Sterky F."/>
            <person name="Terry A."/>
            <person name="Tsai C.J."/>
            <person name="Uberbacher E."/>
            <person name="Unneberg P."/>
            <person name="Vahala J."/>
            <person name="Wall K."/>
            <person name="Wessler S."/>
            <person name="Yang G."/>
            <person name="Yin T."/>
            <person name="Douglas C."/>
            <person name="Marra M."/>
            <person name="Sandberg G."/>
            <person name="Van de Peer Y."/>
            <person name="Rokhsar D."/>
        </authorList>
    </citation>
    <scope>NUCLEOTIDE SEQUENCE [LARGE SCALE GENOMIC DNA]</scope>
    <source>
        <strain evidence="3">cv. Nisqually</strain>
    </source>
</reference>
<feature type="transmembrane region" description="Helical" evidence="1">
    <location>
        <begin position="12"/>
        <end position="37"/>
    </location>
</feature>
<dbReference type="AlphaFoldDB" id="A0A2K1ZZP7"/>
<dbReference type="InParanoid" id="A0A2K1ZZP7"/>
<sequence length="68" mass="7606">MKAQLKYATGNDSVLTLSLFVLPFVCLVHVSLLHLLWAIHATIFTSIFLHSTWHMSLNCLSLFFGGLS</sequence>
<keyword evidence="1" id="KW-0812">Transmembrane</keyword>
<evidence type="ECO:0000256" key="1">
    <source>
        <dbReference type="SAM" id="Phobius"/>
    </source>
</evidence>
<keyword evidence="1" id="KW-0472">Membrane</keyword>
<proteinExistence type="predicted"/>
<keyword evidence="3" id="KW-1185">Reference proteome</keyword>